<dbReference type="RefSeq" id="WP_041953451.1">
    <property type="nucleotide sequence ID" value="NZ_CP009761.1"/>
</dbReference>
<dbReference type="InterPro" id="IPR052710">
    <property type="entry name" value="CAAX_protease"/>
</dbReference>
<keyword evidence="1" id="KW-1133">Transmembrane helix</keyword>
<keyword evidence="1" id="KW-0472">Membrane</keyword>
<dbReference type="PANTHER" id="PTHR36435:SF1">
    <property type="entry name" value="CAAX AMINO TERMINAL PROTEASE FAMILY PROTEIN"/>
    <property type="match status" value="1"/>
</dbReference>
<dbReference type="AlphaFoldDB" id="A0A0B4S0P2"/>
<evidence type="ECO:0000256" key="1">
    <source>
        <dbReference type="SAM" id="Phobius"/>
    </source>
</evidence>
<keyword evidence="3" id="KW-0378">Hydrolase</keyword>
<evidence type="ECO:0000313" key="4">
    <source>
        <dbReference type="Proteomes" id="UP000031386"/>
    </source>
</evidence>
<keyword evidence="4" id="KW-1185">Reference proteome</keyword>
<proteinExistence type="predicted"/>
<dbReference type="EMBL" id="CP009761">
    <property type="protein sequence ID" value="AIZ36074.1"/>
    <property type="molecule type" value="Genomic_DNA"/>
</dbReference>
<protein>
    <submittedName>
        <fullName evidence="3">CAAX protease</fullName>
    </submittedName>
</protein>
<dbReference type="Pfam" id="PF02517">
    <property type="entry name" value="Rce1-like"/>
    <property type="match status" value="1"/>
</dbReference>
<feature type="domain" description="CAAX prenyl protease 2/Lysostaphin resistance protein A-like" evidence="2">
    <location>
        <begin position="167"/>
        <end position="259"/>
    </location>
</feature>
<keyword evidence="1" id="KW-0812">Transmembrane</keyword>
<reference evidence="3 4" key="1">
    <citation type="submission" date="2014-10" db="EMBL/GenBank/DDBJ databases">
        <title>Complete genome sequence of Parvimonas micra KCOM 1535 (= ChDC B708).</title>
        <authorList>
            <person name="Kook J.-K."/>
            <person name="Park S.-N."/>
            <person name="Lim Y.K."/>
            <person name="Roh H."/>
        </authorList>
    </citation>
    <scope>NUCLEOTIDE SEQUENCE [LARGE SCALE GENOMIC DNA]</scope>
    <source>
        <strain evidence="4">KCOM 1535 / ChDC B708</strain>
    </source>
</reference>
<dbReference type="GO" id="GO:0006508">
    <property type="term" value="P:proteolysis"/>
    <property type="evidence" value="ECO:0007669"/>
    <property type="project" value="UniProtKB-KW"/>
</dbReference>
<feature type="transmembrane region" description="Helical" evidence="1">
    <location>
        <begin position="25"/>
        <end position="46"/>
    </location>
</feature>
<gene>
    <name evidence="3" type="ORF">NW74_01195</name>
</gene>
<evidence type="ECO:0000259" key="2">
    <source>
        <dbReference type="Pfam" id="PF02517"/>
    </source>
</evidence>
<dbReference type="Proteomes" id="UP000031386">
    <property type="component" value="Chromosome"/>
</dbReference>
<sequence>MNESIENINLSNSDVRTSKFNKKSLILILNYFISPILILIVFFNLLKNSTIMENLMSSGFVSIFFKNNKYLLENEELFNKFFTSVLSSIATFVTFIIAVLLSKKRNDSISIKKSETSLKKLLLFGIGLGIFMILWNIIISYLYPLLGLTFKSKNTGSLFESLKFNKLLILNILIAAPLGEEIAFKYGIFTFFHEIFQDKGIFLKVILPAFVSAFTFAVIHDGLYLVPLYIVPSFIGCLIYKNTSSLLPCVLGHFLNNFLALIMTLYN</sequence>
<feature type="transmembrane region" description="Helical" evidence="1">
    <location>
        <begin position="247"/>
        <end position="266"/>
    </location>
</feature>
<dbReference type="GO" id="GO:0080120">
    <property type="term" value="P:CAAX-box protein maturation"/>
    <property type="evidence" value="ECO:0007669"/>
    <property type="project" value="UniProtKB-ARBA"/>
</dbReference>
<dbReference type="KEGG" id="pmic:NW74_01195"/>
<dbReference type="PANTHER" id="PTHR36435">
    <property type="entry name" value="SLR1288 PROTEIN"/>
    <property type="match status" value="1"/>
</dbReference>
<organism evidence="3 4">
    <name type="scientific">Parvimonas micra</name>
    <dbReference type="NCBI Taxonomy" id="33033"/>
    <lineage>
        <taxon>Bacteria</taxon>
        <taxon>Bacillati</taxon>
        <taxon>Bacillota</taxon>
        <taxon>Tissierellia</taxon>
        <taxon>Tissierellales</taxon>
        <taxon>Peptoniphilaceae</taxon>
        <taxon>Parvimonas</taxon>
    </lineage>
</organism>
<feature type="transmembrane region" description="Helical" evidence="1">
    <location>
        <begin position="121"/>
        <end position="143"/>
    </location>
</feature>
<dbReference type="GO" id="GO:0004175">
    <property type="term" value="F:endopeptidase activity"/>
    <property type="evidence" value="ECO:0007669"/>
    <property type="project" value="UniProtKB-ARBA"/>
</dbReference>
<dbReference type="InterPro" id="IPR003675">
    <property type="entry name" value="Rce1/LyrA-like_dom"/>
</dbReference>
<dbReference type="OrthoDB" id="4177129at2"/>
<feature type="transmembrane region" description="Helical" evidence="1">
    <location>
        <begin position="224"/>
        <end position="240"/>
    </location>
</feature>
<keyword evidence="3" id="KW-0645">Protease</keyword>
<name>A0A0B4S0P2_9FIRM</name>
<accession>A0A0B4S0P2</accession>
<feature type="transmembrane region" description="Helical" evidence="1">
    <location>
        <begin position="81"/>
        <end position="101"/>
    </location>
</feature>
<feature type="transmembrane region" description="Helical" evidence="1">
    <location>
        <begin position="167"/>
        <end position="189"/>
    </location>
</feature>
<feature type="transmembrane region" description="Helical" evidence="1">
    <location>
        <begin position="201"/>
        <end position="218"/>
    </location>
</feature>
<evidence type="ECO:0000313" key="3">
    <source>
        <dbReference type="EMBL" id="AIZ36074.1"/>
    </source>
</evidence>